<protein>
    <submittedName>
        <fullName evidence="2">Uncharacterized protein</fullName>
    </submittedName>
</protein>
<name>A0A0C9V2Y4_SPHS4</name>
<accession>A0A0C9V2Y4</accession>
<evidence type="ECO:0000313" key="2">
    <source>
        <dbReference type="EMBL" id="KIJ31856.1"/>
    </source>
</evidence>
<sequence length="137" mass="14328">MPASTRCRSNAFSMARPCPSPSKAGSRLPKLSLVIPTAPETSSRPRLTIIARSPPSPASYVPSPLSSTSSSSSSSTSPGNSPPAVSPEDQRTQRAKMVAGMILNRHTPKPCPMAGALRAATGNGKRYVNTPLRLEVC</sequence>
<reference evidence="2 3" key="1">
    <citation type="submission" date="2014-06" db="EMBL/GenBank/DDBJ databases">
        <title>Evolutionary Origins and Diversification of the Mycorrhizal Mutualists.</title>
        <authorList>
            <consortium name="DOE Joint Genome Institute"/>
            <consortium name="Mycorrhizal Genomics Consortium"/>
            <person name="Kohler A."/>
            <person name="Kuo A."/>
            <person name="Nagy L.G."/>
            <person name="Floudas D."/>
            <person name="Copeland A."/>
            <person name="Barry K.W."/>
            <person name="Cichocki N."/>
            <person name="Veneault-Fourrey C."/>
            <person name="LaButti K."/>
            <person name="Lindquist E.A."/>
            <person name="Lipzen A."/>
            <person name="Lundell T."/>
            <person name="Morin E."/>
            <person name="Murat C."/>
            <person name="Riley R."/>
            <person name="Ohm R."/>
            <person name="Sun H."/>
            <person name="Tunlid A."/>
            <person name="Henrissat B."/>
            <person name="Grigoriev I.V."/>
            <person name="Hibbett D.S."/>
            <person name="Martin F."/>
        </authorList>
    </citation>
    <scope>NUCLEOTIDE SEQUENCE [LARGE SCALE GENOMIC DNA]</scope>
    <source>
        <strain evidence="2 3">SS14</strain>
    </source>
</reference>
<dbReference type="Proteomes" id="UP000054279">
    <property type="component" value="Unassembled WGS sequence"/>
</dbReference>
<evidence type="ECO:0000313" key="3">
    <source>
        <dbReference type="Proteomes" id="UP000054279"/>
    </source>
</evidence>
<gene>
    <name evidence="2" type="ORF">M422DRAFT_53222</name>
</gene>
<proteinExistence type="predicted"/>
<dbReference type="AlphaFoldDB" id="A0A0C9V2Y4"/>
<feature type="compositionally biased region" description="Low complexity" evidence="1">
    <location>
        <begin position="58"/>
        <end position="79"/>
    </location>
</feature>
<keyword evidence="3" id="KW-1185">Reference proteome</keyword>
<evidence type="ECO:0000256" key="1">
    <source>
        <dbReference type="SAM" id="MobiDB-lite"/>
    </source>
</evidence>
<dbReference type="OrthoDB" id="3313421at2759"/>
<feature type="region of interest" description="Disordered" evidence="1">
    <location>
        <begin position="1"/>
        <end position="95"/>
    </location>
</feature>
<feature type="compositionally biased region" description="Polar residues" evidence="1">
    <location>
        <begin position="1"/>
        <end position="12"/>
    </location>
</feature>
<dbReference type="HOGENOM" id="CLU_1876736_0_0_1"/>
<organism evidence="2 3">
    <name type="scientific">Sphaerobolus stellatus (strain SS14)</name>
    <dbReference type="NCBI Taxonomy" id="990650"/>
    <lineage>
        <taxon>Eukaryota</taxon>
        <taxon>Fungi</taxon>
        <taxon>Dikarya</taxon>
        <taxon>Basidiomycota</taxon>
        <taxon>Agaricomycotina</taxon>
        <taxon>Agaricomycetes</taxon>
        <taxon>Phallomycetidae</taxon>
        <taxon>Geastrales</taxon>
        <taxon>Sphaerobolaceae</taxon>
        <taxon>Sphaerobolus</taxon>
    </lineage>
</organism>
<dbReference type="EMBL" id="KN837236">
    <property type="protein sequence ID" value="KIJ31856.1"/>
    <property type="molecule type" value="Genomic_DNA"/>
</dbReference>